<dbReference type="SUPFAM" id="SSF50729">
    <property type="entry name" value="PH domain-like"/>
    <property type="match status" value="1"/>
</dbReference>
<dbReference type="PANTHER" id="PTHR10807:SF73">
    <property type="entry name" value="LD06050P"/>
    <property type="match status" value="1"/>
</dbReference>
<dbReference type="GO" id="GO:0046856">
    <property type="term" value="P:phosphatidylinositol dephosphorylation"/>
    <property type="evidence" value="ECO:0007669"/>
    <property type="project" value="TreeGrafter"/>
</dbReference>
<dbReference type="InterPro" id="IPR048994">
    <property type="entry name" value="PH-GRAM_MTMR6-9"/>
</dbReference>
<gene>
    <name evidence="5" type="ORF">CLUMA_CG005707</name>
</gene>
<dbReference type="GO" id="GO:0010507">
    <property type="term" value="P:negative regulation of autophagy"/>
    <property type="evidence" value="ECO:0007669"/>
    <property type="project" value="TreeGrafter"/>
</dbReference>
<keyword evidence="6" id="KW-1185">Reference proteome</keyword>
<name>A0A1J1I044_9DIPT</name>
<dbReference type="GO" id="GO:0019903">
    <property type="term" value="F:protein phosphatase binding"/>
    <property type="evidence" value="ECO:0007669"/>
    <property type="project" value="TreeGrafter"/>
</dbReference>
<evidence type="ECO:0000256" key="2">
    <source>
        <dbReference type="PIRSR" id="PIRSR630564-2"/>
    </source>
</evidence>
<evidence type="ECO:0000313" key="6">
    <source>
        <dbReference type="Proteomes" id="UP000183832"/>
    </source>
</evidence>
<reference evidence="5 6" key="1">
    <citation type="submission" date="2015-04" db="EMBL/GenBank/DDBJ databases">
        <authorList>
            <person name="Syromyatnikov M.Y."/>
            <person name="Popov V.N."/>
        </authorList>
    </citation>
    <scope>NUCLEOTIDE SEQUENCE [LARGE SCALE GENOMIC DNA]</scope>
</reference>
<feature type="binding site" evidence="2">
    <location>
        <begin position="252"/>
        <end position="255"/>
    </location>
    <ligand>
        <name>substrate</name>
    </ligand>
</feature>
<evidence type="ECO:0000313" key="5">
    <source>
        <dbReference type="EMBL" id="CRK92182.1"/>
    </source>
</evidence>
<dbReference type="Proteomes" id="UP000183832">
    <property type="component" value="Unassembled WGS sequence"/>
</dbReference>
<feature type="domain" description="Myotubularin phosphatase" evidence="4">
    <location>
        <begin position="135"/>
        <end position="509"/>
    </location>
</feature>
<dbReference type="PANTHER" id="PTHR10807">
    <property type="entry name" value="MYOTUBULARIN-RELATED"/>
    <property type="match status" value="1"/>
</dbReference>
<dbReference type="InterPro" id="IPR029021">
    <property type="entry name" value="Prot-tyrosine_phosphatase-like"/>
</dbReference>
<dbReference type="InterPro" id="IPR030564">
    <property type="entry name" value="Myotubularin"/>
</dbReference>
<comment type="similarity">
    <text evidence="1">Belongs to the protein-tyrosine phosphatase family. Non-receptor class myotubularin subfamily.</text>
</comment>
<dbReference type="SUPFAM" id="SSF52799">
    <property type="entry name" value="(Phosphotyrosine protein) phosphatases II"/>
    <property type="match status" value="1"/>
</dbReference>
<evidence type="ECO:0000259" key="4">
    <source>
        <dbReference type="PROSITE" id="PS51339"/>
    </source>
</evidence>
<dbReference type="InterPro" id="IPR011993">
    <property type="entry name" value="PH-like_dom_sf"/>
</dbReference>
<accession>A0A1J1I044</accession>
<dbReference type="InterPro" id="IPR010569">
    <property type="entry name" value="Myotubularin-like_Pase_dom"/>
</dbReference>
<dbReference type="STRING" id="568069.A0A1J1I044"/>
<sequence>MEFCDLIKTPKLENVILHTQLKDPIVGSFCLTFSHIIISSRKNENSEFELWLLHQNIDTVERKPYLVNQQLIDLPGKGHQLILKCKDLSIIIIEISTAQDFLNVASSIEQLSSIRDPKMLYAFYYRPMYSLLENGFTMFRPEIEFSKLLASEEWRISNVNNTYEVCSSYSSKVIVPKMITDEQLIQSSTFREEGRFPLLSYKHESNGATMMKSSQPNPNTSKRCRADEAILNYLLTKSQKGFIVDTWGGGKNPSKSNSENEQHYSQWKKVVRPIGNFNHPSGILDCFAKIVEACNDTNSTTEKWLSRLEASGWLTLVLNSLNTSCIVAQCLAQEGAPVLVHGGKGMDSTLIVTSLVQIILNPDCRTVRGLQALIDREWLQSGHPFGTRHCQSCYTSPTNRLKTSGASFVLFLDCVYQLYTQFPCSFEFDSHLLIILFEHSYFSQYGTFIADSENERIELMAFNKTTSLWSHLNRPDVMTSLLNPAYEPNQSIIWPSVAPLSLVLWSDLYLRFVVENPYTKKITQQIQVMLNTEKELRSRVVRLRKQLTDLQKEYDEARGDETNNNDNSNTISNTSLLNGAN</sequence>
<feature type="compositionally biased region" description="Low complexity" evidence="3">
    <location>
        <begin position="562"/>
        <end position="581"/>
    </location>
</feature>
<dbReference type="Pfam" id="PF06602">
    <property type="entry name" value="Myotub-related"/>
    <property type="match status" value="1"/>
</dbReference>
<feature type="region of interest" description="Disordered" evidence="3">
    <location>
        <begin position="554"/>
        <end position="581"/>
    </location>
</feature>
<dbReference type="AlphaFoldDB" id="A0A1J1I044"/>
<dbReference type="PROSITE" id="PS51339">
    <property type="entry name" value="PPASE_MYOTUBULARIN"/>
    <property type="match status" value="1"/>
</dbReference>
<organism evidence="5 6">
    <name type="scientific">Clunio marinus</name>
    <dbReference type="NCBI Taxonomy" id="568069"/>
    <lineage>
        <taxon>Eukaryota</taxon>
        <taxon>Metazoa</taxon>
        <taxon>Ecdysozoa</taxon>
        <taxon>Arthropoda</taxon>
        <taxon>Hexapoda</taxon>
        <taxon>Insecta</taxon>
        <taxon>Pterygota</taxon>
        <taxon>Neoptera</taxon>
        <taxon>Endopterygota</taxon>
        <taxon>Diptera</taxon>
        <taxon>Nematocera</taxon>
        <taxon>Chironomoidea</taxon>
        <taxon>Chironomidae</taxon>
        <taxon>Clunio</taxon>
    </lineage>
</organism>
<proteinExistence type="inferred from homology"/>
<dbReference type="Pfam" id="PF21098">
    <property type="entry name" value="PH-GRAM_MTMR6-like"/>
    <property type="match status" value="1"/>
</dbReference>
<evidence type="ECO:0000256" key="3">
    <source>
        <dbReference type="SAM" id="MobiDB-lite"/>
    </source>
</evidence>
<protein>
    <submittedName>
        <fullName evidence="5">CLUMA_CG005707, isoform A</fullName>
    </submittedName>
</protein>
<dbReference type="OrthoDB" id="271628at2759"/>
<evidence type="ECO:0000256" key="1">
    <source>
        <dbReference type="ARBA" id="ARBA00007471"/>
    </source>
</evidence>
<dbReference type="Gene3D" id="2.30.29.30">
    <property type="entry name" value="Pleckstrin-homology domain (PH domain)/Phosphotyrosine-binding domain (PTB)"/>
    <property type="match status" value="1"/>
</dbReference>
<dbReference type="EMBL" id="CVRI01000024">
    <property type="protein sequence ID" value="CRK92182.1"/>
    <property type="molecule type" value="Genomic_DNA"/>
</dbReference>
<dbReference type="GO" id="GO:0005737">
    <property type="term" value="C:cytoplasm"/>
    <property type="evidence" value="ECO:0007669"/>
    <property type="project" value="TreeGrafter"/>
</dbReference>